<dbReference type="RefSeq" id="WP_038042506.1">
    <property type="nucleotide sequence ID" value="NZ_ML214261.1"/>
</dbReference>
<dbReference type="PANTHER" id="PTHR32439:SF9">
    <property type="entry name" value="BLR3264 PROTEIN"/>
    <property type="match status" value="1"/>
</dbReference>
<reference evidence="9 10" key="1">
    <citation type="submission" date="2019-03" db="EMBL/GenBank/DDBJ databases">
        <title>Thermus tengchongensis species for the arsenic transformation mechanism.</title>
        <authorList>
            <person name="Yuan G.C."/>
        </authorList>
    </citation>
    <scope>NUCLEOTIDE SEQUENCE [LARGE SCALE GENOMIC DNA]</scope>
    <source>
        <strain evidence="9 10">15Y</strain>
    </source>
</reference>
<keyword evidence="5" id="KW-0408">Iron</keyword>
<organism evidence="9 10">
    <name type="scientific">Thermus tengchongensis</name>
    <dbReference type="NCBI Taxonomy" id="1214928"/>
    <lineage>
        <taxon>Bacteria</taxon>
        <taxon>Thermotogati</taxon>
        <taxon>Deinococcota</taxon>
        <taxon>Deinococci</taxon>
        <taxon>Thermales</taxon>
        <taxon>Thermaceae</taxon>
        <taxon>Thermus</taxon>
    </lineage>
</organism>
<evidence type="ECO:0000259" key="8">
    <source>
        <dbReference type="Pfam" id="PF03460"/>
    </source>
</evidence>
<accession>A0ABY2K7W4</accession>
<feature type="domain" description="Nitrite/Sulfite reductase ferredoxin-like" evidence="8">
    <location>
        <begin position="50"/>
        <end position="109"/>
    </location>
</feature>
<dbReference type="InterPro" id="IPR045854">
    <property type="entry name" value="NO2/SO3_Rdtase_4Fe4S_sf"/>
</dbReference>
<dbReference type="Gene3D" id="3.90.480.10">
    <property type="entry name" value="Sulfite Reductase Hemoprotein,Domain 2"/>
    <property type="match status" value="1"/>
</dbReference>
<keyword evidence="10" id="KW-1185">Reference proteome</keyword>
<dbReference type="Pfam" id="PF03460">
    <property type="entry name" value="NIR_SIR_ferr"/>
    <property type="match status" value="2"/>
</dbReference>
<sequence length="576" mass="63898">MAGLSAEVEAEIQHLEAMIARLEAGAEDPEDFRVFRLKNGIYGIRGRPEHHMVRIKLPVGRVSPEALRVLADVAERYAENRLTHVTTRQAVQLHHVHRRDVPHVLRAVNRVGLTTREACGHSIRAITCCPYAGVSPEEPFDVTPYAEAAYRYFLRHPVGQNLPRKFKIAFEGCATDHARTPIHDIGVVAAVEGGKRGFRLYVGGGLGAAPMSAELLEPFTPEEDLLPTMLAIIRLFDRYGNRKVLTQARLKFLVKRWGIAAFREAVREERRMVKLTASGEDLKAWQPPQDLPPPSLPSPPKKPFSFAPGFDAWSRTNLFRQKQEGYYTVAVRLPLGDITPEGLRALADIAETYAGEIRSAISQNLLLRFVPEDALGGLYEALLQVGLAHPEAHTILDITRCPGADTCNLAITRSRGLAQALEAHLHALPLTHDPAVRSISIKISGCPNSCGQHHIADIGLYGSSRKVGENEVPHYTLLLGGRTREGEARFGQVVARIPARRTPEAVERILKRYQEEREQGESFQAYLDRVGAASFKPLLEDLQSIPSYEEAPEYYQDLGAEGETFRVQLGRGECAV</sequence>
<keyword evidence="2" id="KW-0349">Heme</keyword>
<evidence type="ECO:0000256" key="5">
    <source>
        <dbReference type="ARBA" id="ARBA00023004"/>
    </source>
</evidence>
<feature type="domain" description="Nitrite/sulphite reductase 4Fe-4S" evidence="7">
    <location>
        <begin position="120"/>
        <end position="269"/>
    </location>
</feature>
<feature type="domain" description="Nitrite/sulphite reductase 4Fe-4S" evidence="7">
    <location>
        <begin position="393"/>
        <end position="540"/>
    </location>
</feature>
<evidence type="ECO:0000313" key="9">
    <source>
        <dbReference type="EMBL" id="TFU14781.1"/>
    </source>
</evidence>
<keyword evidence="1" id="KW-0004">4Fe-4S</keyword>
<dbReference type="PANTHER" id="PTHR32439">
    <property type="entry name" value="FERREDOXIN--NITRITE REDUCTASE, CHLOROPLASTIC"/>
    <property type="match status" value="1"/>
</dbReference>
<dbReference type="Gene3D" id="3.30.413.10">
    <property type="entry name" value="Sulfite Reductase Hemoprotein, domain 1"/>
    <property type="match status" value="2"/>
</dbReference>
<gene>
    <name evidence="9" type="ORF">E0489_11465</name>
</gene>
<evidence type="ECO:0000256" key="3">
    <source>
        <dbReference type="ARBA" id="ARBA00022723"/>
    </source>
</evidence>
<dbReference type="Proteomes" id="UP000297244">
    <property type="component" value="Unassembled WGS sequence"/>
</dbReference>
<keyword evidence="4" id="KW-0560">Oxidoreductase</keyword>
<dbReference type="InterPro" id="IPR051329">
    <property type="entry name" value="NIR_SIR_4Fe-4S"/>
</dbReference>
<proteinExistence type="predicted"/>
<dbReference type="PRINTS" id="PR00397">
    <property type="entry name" value="SIROHAEM"/>
</dbReference>
<name>A0ABY2K7W4_9DEIN</name>
<dbReference type="InterPro" id="IPR005117">
    <property type="entry name" value="NiRdtase/SiRdtase_haem-b_fer"/>
</dbReference>
<dbReference type="EMBL" id="SKBL01000026">
    <property type="protein sequence ID" value="TFU14781.1"/>
    <property type="molecule type" value="Genomic_DNA"/>
</dbReference>
<keyword evidence="3" id="KW-0479">Metal-binding</keyword>
<keyword evidence="6" id="KW-0411">Iron-sulfur</keyword>
<protein>
    <submittedName>
        <fullName evidence="9">Nitrite/sulfite reductase</fullName>
    </submittedName>
</protein>
<evidence type="ECO:0000313" key="10">
    <source>
        <dbReference type="Proteomes" id="UP000297244"/>
    </source>
</evidence>
<dbReference type="PROSITE" id="PS00365">
    <property type="entry name" value="NIR_SIR"/>
    <property type="match status" value="1"/>
</dbReference>
<dbReference type="Pfam" id="PF01077">
    <property type="entry name" value="NIR_SIR"/>
    <property type="match status" value="2"/>
</dbReference>
<dbReference type="InterPro" id="IPR036136">
    <property type="entry name" value="Nit/Sulf_reduc_fer-like_dom_sf"/>
</dbReference>
<comment type="caution">
    <text evidence="9">The sequence shown here is derived from an EMBL/GenBank/DDBJ whole genome shotgun (WGS) entry which is preliminary data.</text>
</comment>
<evidence type="ECO:0000259" key="7">
    <source>
        <dbReference type="Pfam" id="PF01077"/>
    </source>
</evidence>
<evidence type="ECO:0000256" key="2">
    <source>
        <dbReference type="ARBA" id="ARBA00022617"/>
    </source>
</evidence>
<evidence type="ECO:0000256" key="6">
    <source>
        <dbReference type="ARBA" id="ARBA00023014"/>
    </source>
</evidence>
<evidence type="ECO:0000256" key="1">
    <source>
        <dbReference type="ARBA" id="ARBA00022485"/>
    </source>
</evidence>
<dbReference type="InterPro" id="IPR006066">
    <property type="entry name" value="NO2/SO3_Rdtase_FeS/sirohaem_BS"/>
</dbReference>
<dbReference type="InterPro" id="IPR006067">
    <property type="entry name" value="NO2/SO3_Rdtase_4Fe4S_dom"/>
</dbReference>
<feature type="domain" description="Nitrite/Sulfite reductase ferredoxin-like" evidence="8">
    <location>
        <begin position="320"/>
        <end position="384"/>
    </location>
</feature>
<evidence type="ECO:0000256" key="4">
    <source>
        <dbReference type="ARBA" id="ARBA00023002"/>
    </source>
</evidence>
<dbReference type="SUPFAM" id="SSF56014">
    <property type="entry name" value="Nitrite and sulphite reductase 4Fe-4S domain-like"/>
    <property type="match status" value="2"/>
</dbReference>
<dbReference type="SUPFAM" id="SSF55124">
    <property type="entry name" value="Nitrite/Sulfite reductase N-terminal domain-like"/>
    <property type="match status" value="2"/>
</dbReference>